<dbReference type="Gramene" id="Psat02G0058900-T1">
    <property type="protein sequence ID" value="KAI5433366.1"/>
    <property type="gene ID" value="KIW84_020589"/>
</dbReference>
<gene>
    <name evidence="1" type="ORF">KIW84_020589</name>
</gene>
<proteinExistence type="predicted"/>
<protein>
    <submittedName>
        <fullName evidence="1">Uncharacterized protein</fullName>
    </submittedName>
</protein>
<reference evidence="1 2" key="1">
    <citation type="journal article" date="2022" name="Nat. Genet.">
        <title>Improved pea reference genome and pan-genome highlight genomic features and evolutionary characteristics.</title>
        <authorList>
            <person name="Yang T."/>
            <person name="Liu R."/>
            <person name="Luo Y."/>
            <person name="Hu S."/>
            <person name="Wang D."/>
            <person name="Wang C."/>
            <person name="Pandey M.K."/>
            <person name="Ge S."/>
            <person name="Xu Q."/>
            <person name="Li N."/>
            <person name="Li G."/>
            <person name="Huang Y."/>
            <person name="Saxena R.K."/>
            <person name="Ji Y."/>
            <person name="Li M."/>
            <person name="Yan X."/>
            <person name="He Y."/>
            <person name="Liu Y."/>
            <person name="Wang X."/>
            <person name="Xiang C."/>
            <person name="Varshney R.K."/>
            <person name="Ding H."/>
            <person name="Gao S."/>
            <person name="Zong X."/>
        </authorList>
    </citation>
    <scope>NUCLEOTIDE SEQUENCE [LARGE SCALE GENOMIC DNA]</scope>
    <source>
        <strain evidence="1 2">cv. Zhongwan 6</strain>
    </source>
</reference>
<accession>A0A9D4YB25</accession>
<comment type="caution">
    <text evidence="1">The sequence shown here is derived from an EMBL/GenBank/DDBJ whole genome shotgun (WGS) entry which is preliminary data.</text>
</comment>
<keyword evidence="2" id="KW-1185">Reference proteome</keyword>
<dbReference type="Proteomes" id="UP001058974">
    <property type="component" value="Chromosome 2"/>
</dbReference>
<dbReference type="AlphaFoldDB" id="A0A9D4YB25"/>
<dbReference type="EMBL" id="JAMSHJ010000002">
    <property type="protein sequence ID" value="KAI5433366.1"/>
    <property type="molecule type" value="Genomic_DNA"/>
</dbReference>
<name>A0A9D4YB25_PEA</name>
<evidence type="ECO:0000313" key="1">
    <source>
        <dbReference type="EMBL" id="KAI5433366.1"/>
    </source>
</evidence>
<sequence length="75" mass="7751">MARASRLENQDAIDTAIVVTLANPREARAGLKEANSISDPSVLGVGQNLIVPLPCTCVNGSDNALPAIYLSCVAT</sequence>
<evidence type="ECO:0000313" key="2">
    <source>
        <dbReference type="Proteomes" id="UP001058974"/>
    </source>
</evidence>
<organism evidence="1 2">
    <name type="scientific">Pisum sativum</name>
    <name type="common">Garden pea</name>
    <name type="synonym">Lathyrus oleraceus</name>
    <dbReference type="NCBI Taxonomy" id="3888"/>
    <lineage>
        <taxon>Eukaryota</taxon>
        <taxon>Viridiplantae</taxon>
        <taxon>Streptophyta</taxon>
        <taxon>Embryophyta</taxon>
        <taxon>Tracheophyta</taxon>
        <taxon>Spermatophyta</taxon>
        <taxon>Magnoliopsida</taxon>
        <taxon>eudicotyledons</taxon>
        <taxon>Gunneridae</taxon>
        <taxon>Pentapetalae</taxon>
        <taxon>rosids</taxon>
        <taxon>fabids</taxon>
        <taxon>Fabales</taxon>
        <taxon>Fabaceae</taxon>
        <taxon>Papilionoideae</taxon>
        <taxon>50 kb inversion clade</taxon>
        <taxon>NPAAA clade</taxon>
        <taxon>Hologalegina</taxon>
        <taxon>IRL clade</taxon>
        <taxon>Fabeae</taxon>
        <taxon>Lathyrus</taxon>
    </lineage>
</organism>